<reference evidence="1" key="1">
    <citation type="journal article" date="2015" name="Nature">
        <title>Complex archaea that bridge the gap between prokaryotes and eukaryotes.</title>
        <authorList>
            <person name="Spang A."/>
            <person name="Saw J.H."/>
            <person name="Jorgensen S.L."/>
            <person name="Zaremba-Niedzwiedzka K."/>
            <person name="Martijn J."/>
            <person name="Lind A.E."/>
            <person name="van Eijk R."/>
            <person name="Schleper C."/>
            <person name="Guy L."/>
            <person name="Ettema T.J."/>
        </authorList>
    </citation>
    <scope>NUCLEOTIDE SEQUENCE</scope>
</reference>
<dbReference type="EMBL" id="LAZR01042443">
    <property type="protein sequence ID" value="KKL09524.1"/>
    <property type="molecule type" value="Genomic_DNA"/>
</dbReference>
<comment type="caution">
    <text evidence="1">The sequence shown here is derived from an EMBL/GenBank/DDBJ whole genome shotgun (WGS) entry which is preliminary data.</text>
</comment>
<dbReference type="PROSITE" id="PS51257">
    <property type="entry name" value="PROKAR_LIPOPROTEIN"/>
    <property type="match status" value="1"/>
</dbReference>
<organism evidence="1">
    <name type="scientific">marine sediment metagenome</name>
    <dbReference type="NCBI Taxonomy" id="412755"/>
    <lineage>
        <taxon>unclassified sequences</taxon>
        <taxon>metagenomes</taxon>
        <taxon>ecological metagenomes</taxon>
    </lineage>
</organism>
<proteinExistence type="predicted"/>
<dbReference type="AlphaFoldDB" id="A0A0F9AIU0"/>
<sequence length="132" mass="14558">MLIKAFAVSLVILFLSCSQAEPAVKIEIIRVPIEVPVEVIKEVPVEVIKEVPVEVIVASPSCPPVSEVDWLIWSLEDARAMHQAWADYLRDNPLVEGSGLIENAVGSQSEQLAKVAAYDRRLGIVRQLQQVC</sequence>
<name>A0A0F9AIU0_9ZZZZ</name>
<protein>
    <submittedName>
        <fullName evidence="1">Uncharacterized protein</fullName>
    </submittedName>
</protein>
<accession>A0A0F9AIU0</accession>
<gene>
    <name evidence="1" type="ORF">LCGC14_2565000</name>
</gene>
<evidence type="ECO:0000313" key="1">
    <source>
        <dbReference type="EMBL" id="KKL09524.1"/>
    </source>
</evidence>